<protein>
    <submittedName>
        <fullName evidence="2">Uncharacterized protein</fullName>
    </submittedName>
</protein>
<comment type="caution">
    <text evidence="2">The sequence shown here is derived from an EMBL/GenBank/DDBJ whole genome shotgun (WGS) entry which is preliminary data.</text>
</comment>
<dbReference type="EMBL" id="JARKIF010000015">
    <property type="protein sequence ID" value="KAJ7622268.1"/>
    <property type="molecule type" value="Genomic_DNA"/>
</dbReference>
<feature type="compositionally biased region" description="Basic and acidic residues" evidence="1">
    <location>
        <begin position="141"/>
        <end position="160"/>
    </location>
</feature>
<sequence length="247" mass="27346">MSMSRSMEQLLRECADGLRAVDVDDLASAEVSKLQLPASFKNRPARSKHANIFTPRRTHPSVLGHIARKAQVLASHTTPSPLSASSDTHRVRNNSQVRGWFLGSSNSLTSSRQIPRACSCSPLADKMKTSAGSTRRHRPRPPTELDRKRAAPPRPRENQHRASPPPPAFSQQDCFASESRIPGRRERRLIPFAHSHLVLSGFLVLCPLLSDPPRLICIHSSSPSLCLYACTSHRLCISRIQSLLFNG</sequence>
<feature type="non-terminal residue" evidence="2">
    <location>
        <position position="1"/>
    </location>
</feature>
<organism evidence="2 3">
    <name type="scientific">Roridomyces roridus</name>
    <dbReference type="NCBI Taxonomy" id="1738132"/>
    <lineage>
        <taxon>Eukaryota</taxon>
        <taxon>Fungi</taxon>
        <taxon>Dikarya</taxon>
        <taxon>Basidiomycota</taxon>
        <taxon>Agaricomycotina</taxon>
        <taxon>Agaricomycetes</taxon>
        <taxon>Agaricomycetidae</taxon>
        <taxon>Agaricales</taxon>
        <taxon>Marasmiineae</taxon>
        <taxon>Mycenaceae</taxon>
        <taxon>Roridomyces</taxon>
    </lineage>
</organism>
<dbReference type="AlphaFoldDB" id="A0AAD7BJ63"/>
<feature type="region of interest" description="Disordered" evidence="1">
    <location>
        <begin position="119"/>
        <end position="173"/>
    </location>
</feature>
<name>A0AAD7BJ63_9AGAR</name>
<evidence type="ECO:0000313" key="3">
    <source>
        <dbReference type="Proteomes" id="UP001221142"/>
    </source>
</evidence>
<proteinExistence type="predicted"/>
<dbReference type="Proteomes" id="UP001221142">
    <property type="component" value="Unassembled WGS sequence"/>
</dbReference>
<evidence type="ECO:0000313" key="2">
    <source>
        <dbReference type="EMBL" id="KAJ7622268.1"/>
    </source>
</evidence>
<accession>A0AAD7BJ63</accession>
<evidence type="ECO:0000256" key="1">
    <source>
        <dbReference type="SAM" id="MobiDB-lite"/>
    </source>
</evidence>
<reference evidence="2" key="1">
    <citation type="submission" date="2023-03" db="EMBL/GenBank/DDBJ databases">
        <title>Massive genome expansion in bonnet fungi (Mycena s.s.) driven by repeated elements and novel gene families across ecological guilds.</title>
        <authorList>
            <consortium name="Lawrence Berkeley National Laboratory"/>
            <person name="Harder C.B."/>
            <person name="Miyauchi S."/>
            <person name="Viragh M."/>
            <person name="Kuo A."/>
            <person name="Thoen E."/>
            <person name="Andreopoulos B."/>
            <person name="Lu D."/>
            <person name="Skrede I."/>
            <person name="Drula E."/>
            <person name="Henrissat B."/>
            <person name="Morin E."/>
            <person name="Kohler A."/>
            <person name="Barry K."/>
            <person name="LaButti K."/>
            <person name="Morin E."/>
            <person name="Salamov A."/>
            <person name="Lipzen A."/>
            <person name="Mereny Z."/>
            <person name="Hegedus B."/>
            <person name="Baldrian P."/>
            <person name="Stursova M."/>
            <person name="Weitz H."/>
            <person name="Taylor A."/>
            <person name="Grigoriev I.V."/>
            <person name="Nagy L.G."/>
            <person name="Martin F."/>
            <person name="Kauserud H."/>
        </authorList>
    </citation>
    <scope>NUCLEOTIDE SEQUENCE</scope>
    <source>
        <strain evidence="2">9284</strain>
    </source>
</reference>
<keyword evidence="3" id="KW-1185">Reference proteome</keyword>
<gene>
    <name evidence="2" type="ORF">FB45DRAFT_1061829</name>
</gene>